<keyword evidence="1" id="KW-0472">Membrane</keyword>
<feature type="transmembrane region" description="Helical" evidence="1">
    <location>
        <begin position="58"/>
        <end position="80"/>
    </location>
</feature>
<comment type="caution">
    <text evidence="2">The sequence shown here is derived from an EMBL/GenBank/DDBJ whole genome shotgun (WGS) entry which is preliminary data.</text>
</comment>
<reference evidence="2 3" key="1">
    <citation type="submission" date="2019-04" db="EMBL/GenBank/DDBJ databases">
        <title>Genome sequence of strain shin9-1.</title>
        <authorList>
            <person name="Gao J."/>
            <person name="Sun J."/>
        </authorList>
    </citation>
    <scope>NUCLEOTIDE SEQUENCE [LARGE SCALE GENOMIC DNA]</scope>
    <source>
        <strain evidence="3">shin9-1</strain>
    </source>
</reference>
<evidence type="ECO:0000256" key="1">
    <source>
        <dbReference type="SAM" id="Phobius"/>
    </source>
</evidence>
<protein>
    <submittedName>
        <fullName evidence="2">Uncharacterized protein</fullName>
    </submittedName>
</protein>
<evidence type="ECO:0000313" key="2">
    <source>
        <dbReference type="EMBL" id="THV20674.1"/>
    </source>
</evidence>
<dbReference type="OrthoDB" id="8372512at2"/>
<sequence length="147" mass="15468">MLPLFTQLGVVAFGRIKPTYEQVTRSVIAGAVAAIFGLTAYVALLVALGIYIADFHGALWAALAVAMLNALLAIVVIVGVKIANRQAQRRVEAQQRAARSRLPDPVTLQLLASVPALLKGRSLITTAAIAAMVFAVAKSQGAGRYDD</sequence>
<organism evidence="2 3">
    <name type="scientific">Peteryoungia ipomoeae</name>
    <dbReference type="NCBI Taxonomy" id="1210932"/>
    <lineage>
        <taxon>Bacteria</taxon>
        <taxon>Pseudomonadati</taxon>
        <taxon>Pseudomonadota</taxon>
        <taxon>Alphaproteobacteria</taxon>
        <taxon>Hyphomicrobiales</taxon>
        <taxon>Rhizobiaceae</taxon>
        <taxon>Peteryoungia</taxon>
    </lineage>
</organism>
<name>A0A4S8NZK4_9HYPH</name>
<dbReference type="Proteomes" id="UP000308828">
    <property type="component" value="Unassembled WGS sequence"/>
</dbReference>
<dbReference type="EMBL" id="STGV01000007">
    <property type="protein sequence ID" value="THV20674.1"/>
    <property type="molecule type" value="Genomic_DNA"/>
</dbReference>
<keyword evidence="3" id="KW-1185">Reference proteome</keyword>
<accession>A0A4S8NZK4</accession>
<gene>
    <name evidence="2" type="ORF">FAA97_18955</name>
</gene>
<proteinExistence type="predicted"/>
<feature type="transmembrane region" description="Helical" evidence="1">
    <location>
        <begin position="27"/>
        <end position="52"/>
    </location>
</feature>
<dbReference type="RefSeq" id="WP_136600132.1">
    <property type="nucleotide sequence ID" value="NZ_STGV01000007.1"/>
</dbReference>
<keyword evidence="1" id="KW-0812">Transmembrane</keyword>
<dbReference type="AlphaFoldDB" id="A0A4S8NZK4"/>
<keyword evidence="1" id="KW-1133">Transmembrane helix</keyword>
<evidence type="ECO:0000313" key="3">
    <source>
        <dbReference type="Proteomes" id="UP000308828"/>
    </source>
</evidence>